<proteinExistence type="predicted"/>
<dbReference type="SUPFAM" id="SSF56059">
    <property type="entry name" value="Glutathione synthetase ATP-binding domain-like"/>
    <property type="match status" value="1"/>
</dbReference>
<evidence type="ECO:0000313" key="1">
    <source>
        <dbReference type="EMBL" id="CAK8684767.1"/>
    </source>
</evidence>
<gene>
    <name evidence="1" type="ORF">CVLEPA_LOCUS15884</name>
</gene>
<dbReference type="Gene3D" id="3.30.470.20">
    <property type="entry name" value="ATP-grasp fold, B domain"/>
    <property type="match status" value="1"/>
</dbReference>
<evidence type="ECO:0000313" key="2">
    <source>
        <dbReference type="Proteomes" id="UP001642483"/>
    </source>
</evidence>
<dbReference type="Proteomes" id="UP001642483">
    <property type="component" value="Unassembled WGS sequence"/>
</dbReference>
<name>A0ABP0FYU7_CLALP</name>
<organism evidence="1 2">
    <name type="scientific">Clavelina lepadiformis</name>
    <name type="common">Light-bulb sea squirt</name>
    <name type="synonym">Ascidia lepadiformis</name>
    <dbReference type="NCBI Taxonomy" id="159417"/>
    <lineage>
        <taxon>Eukaryota</taxon>
        <taxon>Metazoa</taxon>
        <taxon>Chordata</taxon>
        <taxon>Tunicata</taxon>
        <taxon>Ascidiacea</taxon>
        <taxon>Aplousobranchia</taxon>
        <taxon>Clavelinidae</taxon>
        <taxon>Clavelina</taxon>
    </lineage>
</organism>
<dbReference type="EMBL" id="CAWYQH010000098">
    <property type="protein sequence ID" value="CAK8684767.1"/>
    <property type="molecule type" value="Genomic_DNA"/>
</dbReference>
<dbReference type="InterPro" id="IPR005615">
    <property type="entry name" value="Glutathione_synthase"/>
</dbReference>
<sequence length="76" mass="8068">MEKICPIPLDNIFVTASGHQKVQAISELGIFGVILARGNDVIENYSAGHLLRSKSHEHNDGGIGSGLAVLDSPFLV</sequence>
<dbReference type="Pfam" id="PF03917">
    <property type="entry name" value="GSH_synth_ATP"/>
    <property type="match status" value="1"/>
</dbReference>
<keyword evidence="2" id="KW-1185">Reference proteome</keyword>
<evidence type="ECO:0008006" key="3">
    <source>
        <dbReference type="Google" id="ProtNLM"/>
    </source>
</evidence>
<dbReference type="PANTHER" id="PTHR11130">
    <property type="entry name" value="GLUTATHIONE SYNTHETASE"/>
    <property type="match status" value="1"/>
</dbReference>
<dbReference type="PANTHER" id="PTHR11130:SF0">
    <property type="entry name" value="GLUTATHIONE SYNTHETASE"/>
    <property type="match status" value="1"/>
</dbReference>
<protein>
    <recommendedName>
        <fullName evidence="3">Glutathione synthetase</fullName>
    </recommendedName>
</protein>
<accession>A0ABP0FYU7</accession>
<comment type="caution">
    <text evidence="1">The sequence shown here is derived from an EMBL/GenBank/DDBJ whole genome shotgun (WGS) entry which is preliminary data.</text>
</comment>
<reference evidence="1 2" key="1">
    <citation type="submission" date="2024-02" db="EMBL/GenBank/DDBJ databases">
        <authorList>
            <person name="Daric V."/>
            <person name="Darras S."/>
        </authorList>
    </citation>
    <scope>NUCLEOTIDE SEQUENCE [LARGE SCALE GENOMIC DNA]</scope>
</reference>